<dbReference type="EMBL" id="CP020660">
    <property type="protein sequence ID" value="ATF09244.1"/>
    <property type="molecule type" value="Genomic_DNA"/>
</dbReference>
<evidence type="ECO:0000313" key="3">
    <source>
        <dbReference type="Proteomes" id="UP000218160"/>
    </source>
</evidence>
<evidence type="ECO:0000259" key="1">
    <source>
        <dbReference type="Pfam" id="PF13737"/>
    </source>
</evidence>
<evidence type="ECO:0000313" key="2">
    <source>
        <dbReference type="EMBL" id="ATF09244.1"/>
    </source>
</evidence>
<sequence>MTLIVKRISSMPLRDLQELMNYVFTLVQLPLSYSHYTRINKRDKTVNVAVKTKIKGTIQH</sequence>
<accession>A0A291B8A8</accession>
<dbReference type="Pfam" id="PF13737">
    <property type="entry name" value="DDE_Tnp_1_5"/>
    <property type="match status" value="1"/>
</dbReference>
<dbReference type="InterPro" id="IPR025668">
    <property type="entry name" value="Tnp_DDE_dom"/>
</dbReference>
<feature type="domain" description="Transposase DDE" evidence="1">
    <location>
        <begin position="2"/>
        <end position="53"/>
    </location>
</feature>
<organism evidence="2 3">
    <name type="scientific">Candidatus Enterovibrio altilux</name>
    <dbReference type="NCBI Taxonomy" id="1927128"/>
    <lineage>
        <taxon>Bacteria</taxon>
        <taxon>Pseudomonadati</taxon>
        <taxon>Pseudomonadota</taxon>
        <taxon>Gammaproteobacteria</taxon>
        <taxon>Vibrionales</taxon>
        <taxon>Vibrionaceae</taxon>
        <taxon>Enterovibrio</taxon>
    </lineage>
</organism>
<protein>
    <submittedName>
        <fullName evidence="2">Mobile element protein</fullName>
    </submittedName>
</protein>
<keyword evidence="3" id="KW-1185">Reference proteome</keyword>
<dbReference type="KEGG" id="elux:BTN50_0730"/>
<gene>
    <name evidence="2" type="ORF">BTN50_0730</name>
</gene>
<proteinExistence type="predicted"/>
<dbReference type="Proteomes" id="UP000218160">
    <property type="component" value="Chromosome 1"/>
</dbReference>
<reference evidence="3" key="1">
    <citation type="submission" date="2017-04" db="EMBL/GenBank/DDBJ databases">
        <title>Genome evolution of the luminous symbionts of deep sea anglerfish.</title>
        <authorList>
            <person name="Hendry T.A."/>
        </authorList>
    </citation>
    <scope>NUCLEOTIDE SEQUENCE [LARGE SCALE GENOMIC DNA]</scope>
</reference>
<dbReference type="AlphaFoldDB" id="A0A291B8A8"/>
<name>A0A291B8A8_9GAMM</name>